<sequence>MAIVCEISIDLCFRPLAALAQSASIACAKLAGLFSVQVCLTAYPPLHKPTPPSMRYPIPTQETTKTLVTPLVWRVSMGGRDHLL</sequence>
<name>A0A4C1X687_EUMVA</name>
<gene>
    <name evidence="1" type="ORF">EVAR_40683_1</name>
</gene>
<evidence type="ECO:0000313" key="2">
    <source>
        <dbReference type="Proteomes" id="UP000299102"/>
    </source>
</evidence>
<accession>A0A4C1X687</accession>
<keyword evidence="2" id="KW-1185">Reference proteome</keyword>
<organism evidence="1 2">
    <name type="scientific">Eumeta variegata</name>
    <name type="common">Bagworm moth</name>
    <name type="synonym">Eumeta japonica</name>
    <dbReference type="NCBI Taxonomy" id="151549"/>
    <lineage>
        <taxon>Eukaryota</taxon>
        <taxon>Metazoa</taxon>
        <taxon>Ecdysozoa</taxon>
        <taxon>Arthropoda</taxon>
        <taxon>Hexapoda</taxon>
        <taxon>Insecta</taxon>
        <taxon>Pterygota</taxon>
        <taxon>Neoptera</taxon>
        <taxon>Endopterygota</taxon>
        <taxon>Lepidoptera</taxon>
        <taxon>Glossata</taxon>
        <taxon>Ditrysia</taxon>
        <taxon>Tineoidea</taxon>
        <taxon>Psychidae</taxon>
        <taxon>Oiketicinae</taxon>
        <taxon>Eumeta</taxon>
    </lineage>
</organism>
<dbReference type="Proteomes" id="UP000299102">
    <property type="component" value="Unassembled WGS sequence"/>
</dbReference>
<evidence type="ECO:0000313" key="1">
    <source>
        <dbReference type="EMBL" id="GBP59298.1"/>
    </source>
</evidence>
<protein>
    <submittedName>
        <fullName evidence="1">Uncharacterized protein</fullName>
    </submittedName>
</protein>
<dbReference type="AlphaFoldDB" id="A0A4C1X687"/>
<comment type="caution">
    <text evidence="1">The sequence shown here is derived from an EMBL/GenBank/DDBJ whole genome shotgun (WGS) entry which is preliminary data.</text>
</comment>
<reference evidence="1 2" key="1">
    <citation type="journal article" date="2019" name="Commun. Biol.">
        <title>The bagworm genome reveals a unique fibroin gene that provides high tensile strength.</title>
        <authorList>
            <person name="Kono N."/>
            <person name="Nakamura H."/>
            <person name="Ohtoshi R."/>
            <person name="Tomita M."/>
            <person name="Numata K."/>
            <person name="Arakawa K."/>
        </authorList>
    </citation>
    <scope>NUCLEOTIDE SEQUENCE [LARGE SCALE GENOMIC DNA]</scope>
</reference>
<proteinExistence type="predicted"/>
<dbReference type="EMBL" id="BGZK01000758">
    <property type="protein sequence ID" value="GBP59298.1"/>
    <property type="molecule type" value="Genomic_DNA"/>
</dbReference>